<organism evidence="3 4">
    <name type="scientific">Gracilimonas sediminicola</name>
    <dbReference type="NCBI Taxonomy" id="2952158"/>
    <lineage>
        <taxon>Bacteria</taxon>
        <taxon>Pseudomonadati</taxon>
        <taxon>Balneolota</taxon>
        <taxon>Balneolia</taxon>
        <taxon>Balneolales</taxon>
        <taxon>Balneolaceae</taxon>
        <taxon>Gracilimonas</taxon>
    </lineage>
</organism>
<dbReference type="InterPro" id="IPR001322">
    <property type="entry name" value="Lamin_tail_dom"/>
</dbReference>
<dbReference type="AlphaFoldDB" id="A0A9X2RFM1"/>
<evidence type="ECO:0000259" key="1">
    <source>
        <dbReference type="Pfam" id="PF00932"/>
    </source>
</evidence>
<dbReference type="Gene3D" id="2.60.40.1260">
    <property type="entry name" value="Lamin Tail domain"/>
    <property type="match status" value="1"/>
</dbReference>
<reference evidence="3" key="1">
    <citation type="submission" date="2022-06" db="EMBL/GenBank/DDBJ databases">
        <title>Gracilimonas sp. CAU 1638 isolated from sea sediment.</title>
        <authorList>
            <person name="Kim W."/>
        </authorList>
    </citation>
    <scope>NUCLEOTIDE SEQUENCE</scope>
    <source>
        <strain evidence="3">CAU 1638</strain>
    </source>
</reference>
<evidence type="ECO:0000313" key="3">
    <source>
        <dbReference type="EMBL" id="MCP9290459.1"/>
    </source>
</evidence>
<name>A0A9X2RFM1_9BACT</name>
<evidence type="ECO:0000313" key="4">
    <source>
        <dbReference type="Proteomes" id="UP001139125"/>
    </source>
</evidence>
<gene>
    <name evidence="3" type="ORF">NM125_02550</name>
</gene>
<accession>A0A9X2RFM1</accession>
<protein>
    <submittedName>
        <fullName evidence="3">Lamin tail domain-containing protein</fullName>
    </submittedName>
</protein>
<dbReference type="EMBL" id="JANDBC010000001">
    <property type="protein sequence ID" value="MCP9290459.1"/>
    <property type="molecule type" value="Genomic_DNA"/>
</dbReference>
<dbReference type="InterPro" id="IPR026444">
    <property type="entry name" value="Secre_tail"/>
</dbReference>
<dbReference type="InterPro" id="IPR036415">
    <property type="entry name" value="Lamin_tail_dom_sf"/>
</dbReference>
<dbReference type="Gene3D" id="2.60.40.4070">
    <property type="match status" value="1"/>
</dbReference>
<dbReference type="Pfam" id="PF18962">
    <property type="entry name" value="Por_Secre_tail"/>
    <property type="match status" value="1"/>
</dbReference>
<proteinExistence type="predicted"/>
<dbReference type="Gene3D" id="2.60.40.2030">
    <property type="match status" value="1"/>
</dbReference>
<feature type="domain" description="LTD" evidence="1">
    <location>
        <begin position="339"/>
        <end position="445"/>
    </location>
</feature>
<dbReference type="RefSeq" id="WP_255132556.1">
    <property type="nucleotide sequence ID" value="NZ_JANDBC010000001.1"/>
</dbReference>
<evidence type="ECO:0000259" key="2">
    <source>
        <dbReference type="Pfam" id="PF18962"/>
    </source>
</evidence>
<keyword evidence="4" id="KW-1185">Reference proteome</keyword>
<sequence>MAQKLLSGKHLKALHIALFLLVAALGFKATAQSVLLPGDVVIVSANADTHSIDFMPLIDIEEGTELYFSNGKWDQEARTLSGNELKVTFKSPIQAGTNIHLNDFKDDRLDIEGEISFEGGTFRLFAYQKEEVYRFIFAIGWGKGVVWNTSEEETLGSDIPESLRESDHTYLTLGDASNYQYYIRNGASGTRNLLLQYVGNESHWRGSESKPFPIFGTSFNLLAPPVVLFDQSVSTVQESDSVAILNVAIYEHDGSRLSVDVKFDTLRSITSPNDYTDFKTTTLNFTGLIGDGVYEVRVPITDDSDYEGRETGIFTLQNLTKGNYGDFLTHSKIILDNEKPEVLISQVINAPEGADFVELRNMEDGVVSLNGWSLSSKDQKYTFAEDAVLFPQQTIRIKYKASAPEVDSSETTIYTNLDKPLLNRRGGQLVLKDFSGEKIHEFKYSELKRLSESNSGRDELVSGNVINNANQQVNDGNLLGLQASVQQLAQPGLKVITQPDGIKDVFPEARLKGWNESEQQFVEVTSESASMSDFEILIGHFEGEEAQKLAEWKKENSQKKQNSSTLSLSVSATDYDQNEALNGTEGLNLVYNNVDSPVSVQRILELAEEKYPEVSIKPLIYGVKQNATGDLDFVPLQEEDQIPAQAPFWIILENTQPEIEINFDLQEISQPAAAADTEELTDGEITTISLMLNSQAQSETVTVHFVDNGTMESVMDLNSYPELFLGGHSFLDMAFSGGEEYFSEITLSSKIEQALSLPLQFSTSGSGKLTLSISEWEAIPADWEIKLEDKAAQKEYVLREDFSMTFDHTALAEEASQNREASLSDYAEKDRFVIHIQPPGQIAEGDEEDDTLPREVELHQNFPNPFNPATIISFYLPESEEVRLSIFNIVGQPVAVIAEGTMSAGEHQFEWDATDKPSGMYIYQLEVGKSVMTRKMTLVK</sequence>
<dbReference type="SUPFAM" id="SSF74853">
    <property type="entry name" value="Lamin A/C globular tail domain"/>
    <property type="match status" value="1"/>
</dbReference>
<feature type="domain" description="Secretion system C-terminal sorting" evidence="2">
    <location>
        <begin position="862"/>
        <end position="936"/>
    </location>
</feature>
<comment type="caution">
    <text evidence="3">The sequence shown here is derived from an EMBL/GenBank/DDBJ whole genome shotgun (WGS) entry which is preliminary data.</text>
</comment>
<dbReference type="Pfam" id="PF00932">
    <property type="entry name" value="LTD"/>
    <property type="match status" value="1"/>
</dbReference>
<dbReference type="NCBIfam" id="TIGR04183">
    <property type="entry name" value="Por_Secre_tail"/>
    <property type="match status" value="1"/>
</dbReference>
<dbReference type="Proteomes" id="UP001139125">
    <property type="component" value="Unassembled WGS sequence"/>
</dbReference>
<dbReference type="InterPro" id="IPR038081">
    <property type="entry name" value="CalX-like_sf"/>
</dbReference>
<dbReference type="SUPFAM" id="SSF141072">
    <property type="entry name" value="CalX-like"/>
    <property type="match status" value="1"/>
</dbReference>